<dbReference type="HOGENOM" id="CLU_000134_45_9_1"/>
<dbReference type="Proteomes" id="UP000054196">
    <property type="component" value="Unassembled WGS sequence"/>
</dbReference>
<protein>
    <submittedName>
        <fullName evidence="4">Ankyrin</fullName>
    </submittedName>
</protein>
<dbReference type="OMA" id="ASWTALH"/>
<dbReference type="OrthoDB" id="539213at2759"/>
<dbReference type="SMART" id="SM00248">
    <property type="entry name" value="ANK"/>
    <property type="match status" value="1"/>
</dbReference>
<dbReference type="Gene3D" id="1.25.40.20">
    <property type="entry name" value="Ankyrin repeat-containing domain"/>
    <property type="match status" value="1"/>
</dbReference>
<dbReference type="PANTHER" id="PTHR24171:SF10">
    <property type="entry name" value="ANKYRIN REPEAT DOMAIN-CONTAINING PROTEIN 29-LIKE"/>
    <property type="match status" value="1"/>
</dbReference>
<evidence type="ECO:0000256" key="3">
    <source>
        <dbReference type="PROSITE-ProRule" id="PRU00023"/>
    </source>
</evidence>
<keyword evidence="2 3" id="KW-0040">ANK repeat</keyword>
<feature type="non-terminal residue" evidence="4">
    <location>
        <position position="1"/>
    </location>
</feature>
<organism evidence="4 5">
    <name type="scientific">Punctularia strigosozonata (strain HHB-11173)</name>
    <name type="common">White-rot fungus</name>
    <dbReference type="NCBI Taxonomy" id="741275"/>
    <lineage>
        <taxon>Eukaryota</taxon>
        <taxon>Fungi</taxon>
        <taxon>Dikarya</taxon>
        <taxon>Basidiomycota</taxon>
        <taxon>Agaricomycotina</taxon>
        <taxon>Agaricomycetes</taxon>
        <taxon>Corticiales</taxon>
        <taxon>Punctulariaceae</taxon>
        <taxon>Punctularia</taxon>
    </lineage>
</organism>
<dbReference type="PROSITE" id="PS50088">
    <property type="entry name" value="ANK_REPEAT"/>
    <property type="match status" value="1"/>
</dbReference>
<dbReference type="GeneID" id="18885691"/>
<proteinExistence type="predicted"/>
<evidence type="ECO:0000256" key="2">
    <source>
        <dbReference type="ARBA" id="ARBA00023043"/>
    </source>
</evidence>
<dbReference type="RefSeq" id="XP_007388744.1">
    <property type="nucleotide sequence ID" value="XM_007388682.1"/>
</dbReference>
<dbReference type="PANTHER" id="PTHR24171">
    <property type="entry name" value="ANKYRIN REPEAT DOMAIN-CONTAINING PROTEIN 39-RELATED"/>
    <property type="match status" value="1"/>
</dbReference>
<dbReference type="KEGG" id="psq:PUNSTDRAFT_77016"/>
<dbReference type="PROSITE" id="PS50297">
    <property type="entry name" value="ANK_REP_REGION"/>
    <property type="match status" value="1"/>
</dbReference>
<evidence type="ECO:0000313" key="5">
    <source>
        <dbReference type="Proteomes" id="UP000054196"/>
    </source>
</evidence>
<reference evidence="5" key="1">
    <citation type="journal article" date="2012" name="Science">
        <title>The Paleozoic origin of enzymatic lignin decomposition reconstructed from 31 fungal genomes.</title>
        <authorList>
            <person name="Floudas D."/>
            <person name="Binder M."/>
            <person name="Riley R."/>
            <person name="Barry K."/>
            <person name="Blanchette R.A."/>
            <person name="Henrissat B."/>
            <person name="Martinez A.T."/>
            <person name="Otillar R."/>
            <person name="Spatafora J.W."/>
            <person name="Yadav J.S."/>
            <person name="Aerts A."/>
            <person name="Benoit I."/>
            <person name="Boyd A."/>
            <person name="Carlson A."/>
            <person name="Copeland A."/>
            <person name="Coutinho P.M."/>
            <person name="de Vries R.P."/>
            <person name="Ferreira P."/>
            <person name="Findley K."/>
            <person name="Foster B."/>
            <person name="Gaskell J."/>
            <person name="Glotzer D."/>
            <person name="Gorecki P."/>
            <person name="Heitman J."/>
            <person name="Hesse C."/>
            <person name="Hori C."/>
            <person name="Igarashi K."/>
            <person name="Jurgens J.A."/>
            <person name="Kallen N."/>
            <person name="Kersten P."/>
            <person name="Kohler A."/>
            <person name="Kuees U."/>
            <person name="Kumar T.K.A."/>
            <person name="Kuo A."/>
            <person name="LaButti K."/>
            <person name="Larrondo L.F."/>
            <person name="Lindquist E."/>
            <person name="Ling A."/>
            <person name="Lombard V."/>
            <person name="Lucas S."/>
            <person name="Lundell T."/>
            <person name="Martin R."/>
            <person name="McLaughlin D.J."/>
            <person name="Morgenstern I."/>
            <person name="Morin E."/>
            <person name="Murat C."/>
            <person name="Nagy L.G."/>
            <person name="Nolan M."/>
            <person name="Ohm R.A."/>
            <person name="Patyshakuliyeva A."/>
            <person name="Rokas A."/>
            <person name="Ruiz-Duenas F.J."/>
            <person name="Sabat G."/>
            <person name="Salamov A."/>
            <person name="Samejima M."/>
            <person name="Schmutz J."/>
            <person name="Slot J.C."/>
            <person name="St John F."/>
            <person name="Stenlid J."/>
            <person name="Sun H."/>
            <person name="Sun S."/>
            <person name="Syed K."/>
            <person name="Tsang A."/>
            <person name="Wiebenga A."/>
            <person name="Young D."/>
            <person name="Pisabarro A."/>
            <person name="Eastwood D.C."/>
            <person name="Martin F."/>
            <person name="Cullen D."/>
            <person name="Grigoriev I.V."/>
            <person name="Hibbett D.S."/>
        </authorList>
    </citation>
    <scope>NUCLEOTIDE SEQUENCE [LARGE SCALE GENOMIC DNA]</scope>
    <source>
        <strain evidence="5">HHB-11173 SS5</strain>
    </source>
</reference>
<dbReference type="EMBL" id="JH687557">
    <property type="protein sequence ID" value="EIN03955.1"/>
    <property type="molecule type" value="Genomic_DNA"/>
</dbReference>
<keyword evidence="5" id="KW-1185">Reference proteome</keyword>
<keyword evidence="1" id="KW-0677">Repeat</keyword>
<dbReference type="Pfam" id="PF13637">
    <property type="entry name" value="Ank_4"/>
    <property type="match status" value="1"/>
</dbReference>
<evidence type="ECO:0000256" key="1">
    <source>
        <dbReference type="ARBA" id="ARBA00022737"/>
    </source>
</evidence>
<accession>R7S0N4</accession>
<sequence>ASGSLPCVRFLIDRGADVNKVDGSSWSPLHSAVSAGHEDVVRELVGAGADVRRGNDKGVTPL</sequence>
<dbReference type="InterPro" id="IPR036770">
    <property type="entry name" value="Ankyrin_rpt-contain_sf"/>
</dbReference>
<feature type="repeat" description="ANK" evidence="3">
    <location>
        <begin position="24"/>
        <end position="56"/>
    </location>
</feature>
<evidence type="ECO:0000313" key="4">
    <source>
        <dbReference type="EMBL" id="EIN03955.1"/>
    </source>
</evidence>
<gene>
    <name evidence="4" type="ORF">PUNSTDRAFT_77016</name>
</gene>
<dbReference type="eggNOG" id="KOG0505">
    <property type="taxonomic scope" value="Eukaryota"/>
</dbReference>
<name>R7S0N4_PUNST</name>
<dbReference type="SUPFAM" id="SSF48403">
    <property type="entry name" value="Ankyrin repeat"/>
    <property type="match status" value="1"/>
</dbReference>
<dbReference type="AlphaFoldDB" id="R7S0N4"/>
<dbReference type="InterPro" id="IPR002110">
    <property type="entry name" value="Ankyrin_rpt"/>
</dbReference>